<reference evidence="1 2" key="1">
    <citation type="submission" date="2017-10" db="EMBL/GenBank/DDBJ databases">
        <title>Draft genome of Longibacter Salinarum.</title>
        <authorList>
            <person name="Goh K.M."/>
            <person name="Shamsir M.S."/>
            <person name="Lim S.W."/>
        </authorList>
    </citation>
    <scope>NUCLEOTIDE SEQUENCE [LARGE SCALE GENOMIC DNA]</scope>
    <source>
        <strain evidence="1 2">KCTC 52045</strain>
    </source>
</reference>
<dbReference type="RefSeq" id="WP_098075463.1">
    <property type="nucleotide sequence ID" value="NZ_PDEQ01000004.1"/>
</dbReference>
<dbReference type="InterPro" id="IPR036513">
    <property type="entry name" value="STAS_dom_sf"/>
</dbReference>
<accession>A0A2A8CY54</accession>
<dbReference type="EMBL" id="PDEQ01000004">
    <property type="protein sequence ID" value="PEN13541.1"/>
    <property type="molecule type" value="Genomic_DNA"/>
</dbReference>
<evidence type="ECO:0000313" key="1">
    <source>
        <dbReference type="EMBL" id="PEN13541.1"/>
    </source>
</evidence>
<protein>
    <submittedName>
        <fullName evidence="1">STAS/SEC14 domain-containing protein</fullName>
    </submittedName>
</protein>
<dbReference type="Proteomes" id="UP000220102">
    <property type="component" value="Unassembled WGS sequence"/>
</dbReference>
<name>A0A2A8CY54_9BACT</name>
<dbReference type="AlphaFoldDB" id="A0A2A8CY54"/>
<comment type="caution">
    <text evidence="1">The sequence shown here is derived from an EMBL/GenBank/DDBJ whole genome shotgun (WGS) entry which is preliminary data.</text>
</comment>
<keyword evidence="2" id="KW-1185">Reference proteome</keyword>
<sequence>MHEIIDVPGENVAAVSLSDTLTEDDFDAVYPFIKDQVERHNTVRLLFEMDGVDGWEPEEVWDDFVFDVRHAHDVDRVAVLTDDEPFEAWMKRLDLAFPSAHVEVYETSERDSAIAWLNGEDLEVDVPSPKGQKQ</sequence>
<dbReference type="Pfam" id="PF11964">
    <property type="entry name" value="SpoIIAA-like"/>
    <property type="match status" value="1"/>
</dbReference>
<dbReference type="SUPFAM" id="SSF52091">
    <property type="entry name" value="SpoIIaa-like"/>
    <property type="match status" value="1"/>
</dbReference>
<proteinExistence type="predicted"/>
<dbReference type="Gene3D" id="3.40.50.10600">
    <property type="entry name" value="SpoIIaa-like domains"/>
    <property type="match status" value="1"/>
</dbReference>
<gene>
    <name evidence="1" type="ORF">CRI94_09520</name>
</gene>
<evidence type="ECO:0000313" key="2">
    <source>
        <dbReference type="Proteomes" id="UP000220102"/>
    </source>
</evidence>
<organism evidence="1 2">
    <name type="scientific">Longibacter salinarum</name>
    <dbReference type="NCBI Taxonomy" id="1850348"/>
    <lineage>
        <taxon>Bacteria</taxon>
        <taxon>Pseudomonadati</taxon>
        <taxon>Rhodothermota</taxon>
        <taxon>Rhodothermia</taxon>
        <taxon>Rhodothermales</taxon>
        <taxon>Salisaetaceae</taxon>
        <taxon>Longibacter</taxon>
    </lineage>
</organism>
<dbReference type="InterPro" id="IPR038396">
    <property type="entry name" value="SpoIIAA-like_sf"/>
</dbReference>
<dbReference type="InterPro" id="IPR021866">
    <property type="entry name" value="SpoIIAA-like"/>
</dbReference>
<dbReference type="OrthoDB" id="9811577at2"/>